<dbReference type="GO" id="GO:0061809">
    <property type="term" value="F:NAD+ nucleosidase activity, cyclic ADP-ribose generating"/>
    <property type="evidence" value="ECO:0007669"/>
    <property type="project" value="InterPro"/>
</dbReference>
<dbReference type="GO" id="GO:0005886">
    <property type="term" value="C:plasma membrane"/>
    <property type="evidence" value="ECO:0007669"/>
    <property type="project" value="TreeGrafter"/>
</dbReference>
<dbReference type="PANTHER" id="PTHR10912:SF7">
    <property type="entry name" value="ADP-RIBOSYL CYCLASE_CYCLIC ADP-RIBOSE HYDROLASE"/>
    <property type="match status" value="1"/>
</dbReference>
<dbReference type="EMBL" id="CAIIXF020000004">
    <property type="protein sequence ID" value="CAH1781446.1"/>
    <property type="molecule type" value="Genomic_DNA"/>
</dbReference>
<dbReference type="SUPFAM" id="SSF52309">
    <property type="entry name" value="N-(deoxy)ribosyltransferase-like"/>
    <property type="match status" value="1"/>
</dbReference>
<dbReference type="CDD" id="cd04759">
    <property type="entry name" value="Rib_hydrolase"/>
    <property type="match status" value="1"/>
</dbReference>
<sequence>MDTMSLWMNCFVLTFGLCQLNHVASQGTTDHLQDIFIGRCWNYQTKIRPVAPGQYKNCSELWQRFSTAFMNKDACSVTQDDYRSYGDIAMEDVPNGKSLFWEGTYQVTHDYSRRGRRKWALGDILIGYCVDQLTWCGQTAAPGVNYTRCPAYGECSSYDDAFWGMAATKYAIAASGEATTIMNGSRTDGRPAYERESYFAKFELPNLDPSKVTKFQVVVLHDVGKIVRESCNNGSLVQLKEDILKRGFEWHCTDDPEEMVHILCVDNVASPECTLARRSSPSNNGPHVHDIGQFKQLFLATLMIISIYLL</sequence>
<evidence type="ECO:0000256" key="3">
    <source>
        <dbReference type="ARBA" id="ARBA00022801"/>
    </source>
</evidence>
<keyword evidence="5" id="KW-1015">Disulfide bond</keyword>
<dbReference type="Pfam" id="PF02267">
    <property type="entry name" value="Rib_hydrolayse"/>
    <property type="match status" value="1"/>
</dbReference>
<keyword evidence="3" id="KW-0378">Hydrolase</keyword>
<dbReference type="GO" id="GO:0016849">
    <property type="term" value="F:phosphorus-oxygen lyase activity"/>
    <property type="evidence" value="ECO:0007669"/>
    <property type="project" value="TreeGrafter"/>
</dbReference>
<dbReference type="GO" id="GO:0016740">
    <property type="term" value="F:transferase activity"/>
    <property type="evidence" value="ECO:0007669"/>
    <property type="project" value="UniProtKB-KW"/>
</dbReference>
<dbReference type="Gene3D" id="3.40.50.720">
    <property type="entry name" value="NAD(P)-binding Rossmann-like Domain"/>
    <property type="match status" value="1"/>
</dbReference>
<name>A0A8J1UFZ5_OWEFU</name>
<dbReference type="AlphaFoldDB" id="A0A8J1UFZ5"/>
<dbReference type="InterPro" id="IPR003193">
    <property type="entry name" value="ADP-ribosyl_cyclase"/>
</dbReference>
<evidence type="ECO:0000313" key="7">
    <source>
        <dbReference type="Proteomes" id="UP000749559"/>
    </source>
</evidence>
<comment type="similarity">
    <text evidence="1">Belongs to the ADP-ribosyl cyclase family.</text>
</comment>
<keyword evidence="7" id="KW-1185">Reference proteome</keyword>
<evidence type="ECO:0000256" key="4">
    <source>
        <dbReference type="ARBA" id="ARBA00023027"/>
    </source>
</evidence>
<evidence type="ECO:0000256" key="2">
    <source>
        <dbReference type="ARBA" id="ARBA00022679"/>
    </source>
</evidence>
<reference evidence="6" key="1">
    <citation type="submission" date="2022-03" db="EMBL/GenBank/DDBJ databases">
        <authorList>
            <person name="Martin C."/>
        </authorList>
    </citation>
    <scope>NUCLEOTIDE SEQUENCE</scope>
</reference>
<dbReference type="Gene3D" id="1.20.82.10">
    <property type="entry name" value="ADP Ribosyl Cyclase, Chain A, domain 1"/>
    <property type="match status" value="1"/>
</dbReference>
<gene>
    <name evidence="6" type="ORF">OFUS_LOCUS8024</name>
</gene>
<dbReference type="OrthoDB" id="10028716at2759"/>
<organism evidence="6 7">
    <name type="scientific">Owenia fusiformis</name>
    <name type="common">Polychaete worm</name>
    <dbReference type="NCBI Taxonomy" id="6347"/>
    <lineage>
        <taxon>Eukaryota</taxon>
        <taxon>Metazoa</taxon>
        <taxon>Spiralia</taxon>
        <taxon>Lophotrochozoa</taxon>
        <taxon>Annelida</taxon>
        <taxon>Polychaeta</taxon>
        <taxon>Sedentaria</taxon>
        <taxon>Canalipalpata</taxon>
        <taxon>Sabellida</taxon>
        <taxon>Oweniida</taxon>
        <taxon>Oweniidae</taxon>
        <taxon>Owenia</taxon>
    </lineage>
</organism>
<dbReference type="PANTHER" id="PTHR10912">
    <property type="entry name" value="ADP-RIBOSYL CYCLASE"/>
    <property type="match status" value="1"/>
</dbReference>
<protein>
    <submittedName>
        <fullName evidence="6">Uncharacterized protein</fullName>
    </submittedName>
</protein>
<evidence type="ECO:0000256" key="5">
    <source>
        <dbReference type="ARBA" id="ARBA00023157"/>
    </source>
</evidence>
<proteinExistence type="inferred from homology"/>
<keyword evidence="4" id="KW-0520">NAD</keyword>
<evidence type="ECO:0000313" key="6">
    <source>
        <dbReference type="EMBL" id="CAH1781446.1"/>
    </source>
</evidence>
<accession>A0A8J1UFZ5</accession>
<comment type="caution">
    <text evidence="6">The sequence shown here is derived from an EMBL/GenBank/DDBJ whole genome shotgun (WGS) entry which is preliminary data.</text>
</comment>
<dbReference type="Proteomes" id="UP000749559">
    <property type="component" value="Unassembled WGS sequence"/>
</dbReference>
<evidence type="ECO:0000256" key="1">
    <source>
        <dbReference type="ARBA" id="ARBA00005406"/>
    </source>
</evidence>
<keyword evidence="2" id="KW-0808">Transferase</keyword>